<dbReference type="PANTHER" id="PTHR44858:SF1">
    <property type="entry name" value="UDP-N-ACETYLGLUCOSAMINE--PEPTIDE N-ACETYLGLUCOSAMINYLTRANSFERASE SPINDLY-RELATED"/>
    <property type="match status" value="1"/>
</dbReference>
<feature type="domain" description="Orc1-like AAA ATPase" evidence="5">
    <location>
        <begin position="21"/>
        <end position="241"/>
    </location>
</feature>
<dbReference type="InterPro" id="IPR027417">
    <property type="entry name" value="P-loop_NTPase"/>
</dbReference>
<dbReference type="SMART" id="SM00028">
    <property type="entry name" value="TPR"/>
    <property type="match status" value="8"/>
</dbReference>
<dbReference type="Pfam" id="PF13432">
    <property type="entry name" value="TPR_16"/>
    <property type="match status" value="3"/>
</dbReference>
<dbReference type="InterPro" id="IPR050498">
    <property type="entry name" value="Ycf3"/>
</dbReference>
<dbReference type="InterPro" id="IPR011990">
    <property type="entry name" value="TPR-like_helical_dom_sf"/>
</dbReference>
<feature type="region of interest" description="Disordered" evidence="4">
    <location>
        <begin position="816"/>
        <end position="852"/>
    </location>
</feature>
<keyword evidence="2 3" id="KW-0802">TPR repeat</keyword>
<accession>A0ABV3EWY5</accession>
<evidence type="ECO:0000256" key="2">
    <source>
        <dbReference type="ARBA" id="ARBA00022803"/>
    </source>
</evidence>
<feature type="repeat" description="TPR" evidence="3">
    <location>
        <begin position="579"/>
        <end position="612"/>
    </location>
</feature>
<dbReference type="Proteomes" id="UP001551584">
    <property type="component" value="Unassembled WGS sequence"/>
</dbReference>
<organism evidence="6 7">
    <name type="scientific">Streptomyces chilikensis</name>
    <dbReference type="NCBI Taxonomy" id="1194079"/>
    <lineage>
        <taxon>Bacteria</taxon>
        <taxon>Bacillati</taxon>
        <taxon>Actinomycetota</taxon>
        <taxon>Actinomycetes</taxon>
        <taxon>Kitasatosporales</taxon>
        <taxon>Streptomycetaceae</taxon>
        <taxon>Streptomyces</taxon>
    </lineage>
</organism>
<dbReference type="SUPFAM" id="SSF48452">
    <property type="entry name" value="TPR-like"/>
    <property type="match status" value="1"/>
</dbReference>
<dbReference type="Pfam" id="PF13191">
    <property type="entry name" value="AAA_16"/>
    <property type="match status" value="1"/>
</dbReference>
<feature type="repeat" description="TPR" evidence="3">
    <location>
        <begin position="613"/>
        <end position="646"/>
    </location>
</feature>
<gene>
    <name evidence="6" type="ORF">AB0D95_25980</name>
</gene>
<feature type="repeat" description="TPR" evidence="3">
    <location>
        <begin position="545"/>
        <end position="578"/>
    </location>
</feature>
<dbReference type="PANTHER" id="PTHR44858">
    <property type="entry name" value="TETRATRICOPEPTIDE REPEAT PROTEIN 6"/>
    <property type="match status" value="1"/>
</dbReference>
<sequence>MPRPRRRPSRGELIARNSLDRFVGRREQVALFARNLAKDPLSPTDPAAYLFHVRGVGGVGKSTLLRQWREAARQAGAVTAAVDENDVHGVLSAMVAMARQLAERTRPLKAFDRAVEECRREQEAAARPADFDGAADEGPSVTSRAISRAVVGGTTALLPGGGAIAAMVDPDAVAEGMDQAWDRVRGRRARGRDVERDTVSRAFVDVLDELCAEHPWVVLFLDTWEQTGRHLDAWLRTLLRDGFGPLPVNVMVVLAGRDDLHRDWSGLMAQGRDVPLEAFTEPETRELLARRGVDEPETVEAVVRLSMGLPLLADILALARPESAAAVDANGDLVEAAVERFVRWIADPLYREVVLTCALAPRLNADVFATVVPDEARGLWEWLCGQPFVSGNGDFKRYHAVVRAGMVRRERTRSPQGWTAVHLRLADAHAAWGADIERNLPDGRHRQDARWLCHRLDEMYHRLCAHPGGALANALEEAVHCAEDGPETLRQWGDAFTQAALDTNDETLGAWTGRLRDATATGEDPVVAALGALLAHSVLTPQAQAQAHVARGRHLEPAGREEEAAAAFDRAVALDPENAGARFHRGRARLRAGRQDEAVDDLTAAVRLDPRDARALAQRGEAHRRARRFDEAVADLTAALALDPRQVRALGSRGQVHRQAGRLDEAVADFTAALAIAPDYAWALGSRGQAHRQAGRYPQAVADLTAALRLRPDYAWALAERGKAHRLAGRPAEAVADLTAALAFVPDYRWALVERGNAHLASARHEAAEADFTAALDIDPDDLWALVGRGRARTAAHRTAEARRDFDRAAALDPDGAWRHDTVGGAGGPGAPPGAVWWGSTGGPGRCPPDGR</sequence>
<feature type="repeat" description="TPR" evidence="3">
    <location>
        <begin position="681"/>
        <end position="714"/>
    </location>
</feature>
<keyword evidence="1" id="KW-0677">Repeat</keyword>
<dbReference type="Gene3D" id="1.25.40.10">
    <property type="entry name" value="Tetratricopeptide repeat domain"/>
    <property type="match status" value="3"/>
</dbReference>
<reference evidence="6 7" key="1">
    <citation type="submission" date="2024-06" db="EMBL/GenBank/DDBJ databases">
        <title>The Natural Products Discovery Center: Release of the First 8490 Sequenced Strains for Exploring Actinobacteria Biosynthetic Diversity.</title>
        <authorList>
            <person name="Kalkreuter E."/>
            <person name="Kautsar S.A."/>
            <person name="Yang D."/>
            <person name="Bader C.D."/>
            <person name="Teijaro C.N."/>
            <person name="Fluegel L."/>
            <person name="Davis C.M."/>
            <person name="Simpson J.R."/>
            <person name="Lauterbach L."/>
            <person name="Steele A.D."/>
            <person name="Gui C."/>
            <person name="Meng S."/>
            <person name="Li G."/>
            <person name="Viehrig K."/>
            <person name="Ye F."/>
            <person name="Su P."/>
            <person name="Kiefer A.F."/>
            <person name="Nichols A."/>
            <person name="Cepeda A.J."/>
            <person name="Yan W."/>
            <person name="Fan B."/>
            <person name="Jiang Y."/>
            <person name="Adhikari A."/>
            <person name="Zheng C.-J."/>
            <person name="Schuster L."/>
            <person name="Cowan T.M."/>
            <person name="Smanski M.J."/>
            <person name="Chevrette M.G."/>
            <person name="De Carvalho L.P.S."/>
            <person name="Shen B."/>
        </authorList>
    </citation>
    <scope>NUCLEOTIDE SEQUENCE [LARGE SCALE GENOMIC DNA]</scope>
    <source>
        <strain evidence="6 7">NPDC048117</strain>
    </source>
</reference>
<name>A0ABV3EWY5_9ACTN</name>
<dbReference type="SUPFAM" id="SSF52540">
    <property type="entry name" value="P-loop containing nucleoside triphosphate hydrolases"/>
    <property type="match status" value="1"/>
</dbReference>
<comment type="caution">
    <text evidence="6">The sequence shown here is derived from an EMBL/GenBank/DDBJ whole genome shotgun (WGS) entry which is preliminary data.</text>
</comment>
<dbReference type="RefSeq" id="WP_359276640.1">
    <property type="nucleotide sequence ID" value="NZ_JBEZNA010000082.1"/>
</dbReference>
<feature type="repeat" description="TPR" evidence="3">
    <location>
        <begin position="749"/>
        <end position="782"/>
    </location>
</feature>
<feature type="repeat" description="TPR" evidence="3">
    <location>
        <begin position="647"/>
        <end position="680"/>
    </location>
</feature>
<proteinExistence type="predicted"/>
<dbReference type="PROSITE" id="PS50005">
    <property type="entry name" value="TPR"/>
    <property type="match status" value="6"/>
</dbReference>
<dbReference type="Pfam" id="PF13414">
    <property type="entry name" value="TPR_11"/>
    <property type="match status" value="1"/>
</dbReference>
<evidence type="ECO:0000313" key="6">
    <source>
        <dbReference type="EMBL" id="MEU9580674.1"/>
    </source>
</evidence>
<evidence type="ECO:0000256" key="4">
    <source>
        <dbReference type="SAM" id="MobiDB-lite"/>
    </source>
</evidence>
<evidence type="ECO:0000259" key="5">
    <source>
        <dbReference type="Pfam" id="PF13191"/>
    </source>
</evidence>
<dbReference type="InterPro" id="IPR041664">
    <property type="entry name" value="AAA_16"/>
</dbReference>
<keyword evidence="7" id="KW-1185">Reference proteome</keyword>
<evidence type="ECO:0000256" key="1">
    <source>
        <dbReference type="ARBA" id="ARBA00022737"/>
    </source>
</evidence>
<evidence type="ECO:0000256" key="3">
    <source>
        <dbReference type="PROSITE-ProRule" id="PRU00339"/>
    </source>
</evidence>
<evidence type="ECO:0000313" key="7">
    <source>
        <dbReference type="Proteomes" id="UP001551584"/>
    </source>
</evidence>
<dbReference type="InterPro" id="IPR019734">
    <property type="entry name" value="TPR_rpt"/>
</dbReference>
<dbReference type="EMBL" id="JBEZNA010000082">
    <property type="protein sequence ID" value="MEU9580674.1"/>
    <property type="molecule type" value="Genomic_DNA"/>
</dbReference>
<protein>
    <submittedName>
        <fullName evidence="6">Tetratricopeptide repeat protein</fullName>
    </submittedName>
</protein>